<dbReference type="Proteomes" id="UP000255528">
    <property type="component" value="Unassembled WGS sequence"/>
</dbReference>
<evidence type="ECO:0000313" key="3">
    <source>
        <dbReference type="Proteomes" id="UP000255528"/>
    </source>
</evidence>
<gene>
    <name evidence="2" type="ORF">NCTC12119_04898</name>
</gene>
<evidence type="ECO:0000256" key="1">
    <source>
        <dbReference type="SAM" id="Coils"/>
    </source>
</evidence>
<evidence type="ECO:0000313" key="2">
    <source>
        <dbReference type="EMBL" id="SUY92868.1"/>
    </source>
</evidence>
<dbReference type="RefSeq" id="WP_115632098.1">
    <property type="nucleotide sequence ID" value="NZ_UIGI01000002.1"/>
</dbReference>
<proteinExistence type="predicted"/>
<feature type="coiled-coil region" evidence="1">
    <location>
        <begin position="98"/>
        <end position="132"/>
    </location>
</feature>
<organism evidence="2 3">
    <name type="scientific">Buttiauxella agrestis</name>
    <dbReference type="NCBI Taxonomy" id="82977"/>
    <lineage>
        <taxon>Bacteria</taxon>
        <taxon>Pseudomonadati</taxon>
        <taxon>Pseudomonadota</taxon>
        <taxon>Gammaproteobacteria</taxon>
        <taxon>Enterobacterales</taxon>
        <taxon>Enterobacteriaceae</taxon>
        <taxon>Buttiauxella</taxon>
    </lineage>
</organism>
<dbReference type="AlphaFoldDB" id="A0A381KNK4"/>
<sequence length="224" mass="25258">MVSEHDSLITNAMLSSLEGYASLILDSVEFELKRELTQEEAQVVYLKVKHAVELASTVPANGVDNTLREAVRQAPTTKLEGLPPEWAAYLRTVTPLQVAYLIADRDQLMIKVEELEENQQKIESKSAFSDEKLKEIERHRDNSLLGHLPADLARELRQTRSRLGNYYSLLKRADESEARVRQLELPVKLPAGCEINGFTMLIEAEVVARLQESGIQTVIYKGVK</sequence>
<keyword evidence="1" id="KW-0175">Coiled coil</keyword>
<name>A0A381KNK4_9ENTR</name>
<dbReference type="EMBL" id="UIGI01000002">
    <property type="protein sequence ID" value="SUY92868.1"/>
    <property type="molecule type" value="Genomic_DNA"/>
</dbReference>
<protein>
    <submittedName>
        <fullName evidence="2">Uncharacterized protein</fullName>
    </submittedName>
</protein>
<reference evidence="2 3" key="1">
    <citation type="submission" date="2018-06" db="EMBL/GenBank/DDBJ databases">
        <authorList>
            <consortium name="Pathogen Informatics"/>
            <person name="Doyle S."/>
        </authorList>
    </citation>
    <scope>NUCLEOTIDE SEQUENCE [LARGE SCALE GENOMIC DNA]</scope>
    <source>
        <strain evidence="2 3">NCTC12119</strain>
    </source>
</reference>
<accession>A0A381KNK4</accession>